<dbReference type="RefSeq" id="WP_006913592.1">
    <property type="nucleotide sequence ID" value="NZ_AFNV02000020.1"/>
</dbReference>
<dbReference type="AlphaFoldDB" id="U2FQH1"/>
<evidence type="ECO:0000313" key="3">
    <source>
        <dbReference type="Proteomes" id="UP000006242"/>
    </source>
</evidence>
<accession>U2FQH1</accession>
<name>U2FQH1_9GAMM</name>
<gene>
    <name evidence="2" type="ORF">SSPSH_002829</name>
</gene>
<feature type="signal peptide" evidence="1">
    <location>
        <begin position="1"/>
        <end position="18"/>
    </location>
</feature>
<reference evidence="2 3" key="1">
    <citation type="journal article" date="2011" name="J. Bacteriol.">
        <title>Genome sequence of Salinisphaera shabanensis, a gammaproteobacterium from the harsh, variable environment of the brine-seawater interface of the Shaban Deep in the Red Sea.</title>
        <authorList>
            <person name="Antunes A."/>
            <person name="Alam I."/>
            <person name="Bajic V.B."/>
            <person name="Stingl U."/>
        </authorList>
    </citation>
    <scope>NUCLEOTIDE SEQUENCE [LARGE SCALE GENOMIC DNA]</scope>
    <source>
        <strain evidence="2 3">E1L3A</strain>
    </source>
</reference>
<dbReference type="Proteomes" id="UP000006242">
    <property type="component" value="Unassembled WGS sequence"/>
</dbReference>
<feature type="chain" id="PRO_5004626177" evidence="1">
    <location>
        <begin position="19"/>
        <end position="90"/>
    </location>
</feature>
<evidence type="ECO:0000313" key="2">
    <source>
        <dbReference type="EMBL" id="ERJ18369.1"/>
    </source>
</evidence>
<reference evidence="2 3" key="2">
    <citation type="journal article" date="2013" name="PLoS ONE">
        <title>INDIGO - INtegrated Data Warehouse of MIcrobial GenOmes with Examples from the Red Sea Extremophiles.</title>
        <authorList>
            <person name="Alam I."/>
            <person name="Antunes A."/>
            <person name="Kamau A.A."/>
            <person name="Ba Alawi W."/>
            <person name="Kalkatawi M."/>
            <person name="Stingl U."/>
            <person name="Bajic V.B."/>
        </authorList>
    </citation>
    <scope>NUCLEOTIDE SEQUENCE [LARGE SCALE GENOMIC DNA]</scope>
    <source>
        <strain evidence="2 3">E1L3A</strain>
    </source>
</reference>
<dbReference type="PROSITE" id="PS51257">
    <property type="entry name" value="PROKAR_LIPOPROTEIN"/>
    <property type="match status" value="1"/>
</dbReference>
<organism evidence="2 3">
    <name type="scientific">Salinisphaera shabanensis E1L3A</name>
    <dbReference type="NCBI Taxonomy" id="1033802"/>
    <lineage>
        <taxon>Bacteria</taxon>
        <taxon>Pseudomonadati</taxon>
        <taxon>Pseudomonadota</taxon>
        <taxon>Gammaproteobacteria</taxon>
        <taxon>Salinisphaerales</taxon>
        <taxon>Salinisphaeraceae</taxon>
        <taxon>Salinisphaera</taxon>
    </lineage>
</organism>
<dbReference type="EMBL" id="AFNV02000020">
    <property type="protein sequence ID" value="ERJ18369.1"/>
    <property type="molecule type" value="Genomic_DNA"/>
</dbReference>
<sequence>MKKTPLTIALLASTVALAACGGSDHPHRGGKADVIMPPASPSIHFKVNDANGNTLDLMIECGEKTTLKQCADVNEDVLDKVAKMRNEANR</sequence>
<protein>
    <submittedName>
        <fullName evidence="2">Membrane lipoprotein</fullName>
    </submittedName>
</protein>
<comment type="caution">
    <text evidence="2">The sequence shown here is derived from an EMBL/GenBank/DDBJ whole genome shotgun (WGS) entry which is preliminary data.</text>
</comment>
<proteinExistence type="predicted"/>
<keyword evidence="1" id="KW-0732">Signal</keyword>
<keyword evidence="3" id="KW-1185">Reference proteome</keyword>
<dbReference type="OrthoDB" id="9982707at2"/>
<keyword evidence="2" id="KW-0449">Lipoprotein</keyword>
<evidence type="ECO:0000256" key="1">
    <source>
        <dbReference type="SAM" id="SignalP"/>
    </source>
</evidence>